<dbReference type="OrthoDB" id="10499597at2759"/>
<name>A0A6G0SUV3_APHGL</name>
<sequence length="262" mass="29327">MNSGGRPPSSSSSSSSSSSVSKLPGARVVALRKIKTNKTLSCRGFIDDAPLEITENIRSYLDEVFGSLMHRLSEVSDSRVFMFMGSTVDAILRYNNIHFREVSVYEVKDEFNMPEPLWFDFQSEMGVMDKLNVFINYDWYKSYISVNTDVPVIWQNGNVPIERLNAPDQDPRIAPMDVAKIKCVVVCDHLAQHVIHRYTVDGPQLSNCDIHDSWTRHGATLHSFLDLTVIVNNTGPNADRNGENGIYDNYANGYGILGSLLG</sequence>
<dbReference type="Proteomes" id="UP000475862">
    <property type="component" value="Unassembled WGS sequence"/>
</dbReference>
<organism evidence="2 3">
    <name type="scientific">Aphis glycines</name>
    <name type="common">Soybean aphid</name>
    <dbReference type="NCBI Taxonomy" id="307491"/>
    <lineage>
        <taxon>Eukaryota</taxon>
        <taxon>Metazoa</taxon>
        <taxon>Ecdysozoa</taxon>
        <taxon>Arthropoda</taxon>
        <taxon>Hexapoda</taxon>
        <taxon>Insecta</taxon>
        <taxon>Pterygota</taxon>
        <taxon>Neoptera</taxon>
        <taxon>Paraneoptera</taxon>
        <taxon>Hemiptera</taxon>
        <taxon>Sternorrhyncha</taxon>
        <taxon>Aphidomorpha</taxon>
        <taxon>Aphidoidea</taxon>
        <taxon>Aphididae</taxon>
        <taxon>Aphidini</taxon>
        <taxon>Aphis</taxon>
        <taxon>Aphis</taxon>
    </lineage>
</organism>
<keyword evidence="3" id="KW-1185">Reference proteome</keyword>
<gene>
    <name evidence="2" type="ORF">AGLY_017855</name>
</gene>
<reference evidence="2 3" key="1">
    <citation type="submission" date="2019-08" db="EMBL/GenBank/DDBJ databases">
        <title>The genome of the soybean aphid Biotype 1, its phylome, world population structure and adaptation to the North American continent.</title>
        <authorList>
            <person name="Giordano R."/>
            <person name="Donthu R.K."/>
            <person name="Hernandez A.G."/>
            <person name="Wright C.L."/>
            <person name="Zimin A.V."/>
        </authorList>
    </citation>
    <scope>NUCLEOTIDE SEQUENCE [LARGE SCALE GENOMIC DNA]</scope>
    <source>
        <tissue evidence="2">Whole aphids</tissue>
    </source>
</reference>
<evidence type="ECO:0000313" key="3">
    <source>
        <dbReference type="Proteomes" id="UP000475862"/>
    </source>
</evidence>
<accession>A0A6G0SUV3</accession>
<dbReference type="AlphaFoldDB" id="A0A6G0SUV3"/>
<protein>
    <submittedName>
        <fullName evidence="2">Uncharacterized protein</fullName>
    </submittedName>
</protein>
<feature type="region of interest" description="Disordered" evidence="1">
    <location>
        <begin position="1"/>
        <end position="21"/>
    </location>
</feature>
<comment type="caution">
    <text evidence="2">The sequence shown here is derived from an EMBL/GenBank/DDBJ whole genome shotgun (WGS) entry which is preliminary data.</text>
</comment>
<dbReference type="EMBL" id="VYZN01002269">
    <property type="protein sequence ID" value="KAE9521744.1"/>
    <property type="molecule type" value="Genomic_DNA"/>
</dbReference>
<proteinExistence type="predicted"/>
<evidence type="ECO:0000313" key="2">
    <source>
        <dbReference type="EMBL" id="KAE9521744.1"/>
    </source>
</evidence>
<feature type="compositionally biased region" description="Low complexity" evidence="1">
    <location>
        <begin position="9"/>
        <end position="21"/>
    </location>
</feature>
<evidence type="ECO:0000256" key="1">
    <source>
        <dbReference type="SAM" id="MobiDB-lite"/>
    </source>
</evidence>